<dbReference type="AlphaFoldDB" id="A8LZB2"/>
<dbReference type="STRING" id="391037.Sare_0348"/>
<evidence type="ECO:0000256" key="1">
    <source>
        <dbReference type="ARBA" id="ARBA00022741"/>
    </source>
</evidence>
<dbReference type="GO" id="GO:0005524">
    <property type="term" value="F:ATP binding"/>
    <property type="evidence" value="ECO:0007669"/>
    <property type="project" value="UniProtKB-KW"/>
</dbReference>
<dbReference type="GO" id="GO:0006355">
    <property type="term" value="P:regulation of DNA-templated transcription"/>
    <property type="evidence" value="ECO:0007669"/>
    <property type="project" value="InterPro"/>
</dbReference>
<keyword evidence="2" id="KW-0067">ATP-binding</keyword>
<dbReference type="Pfam" id="PF13191">
    <property type="entry name" value="AAA_16"/>
    <property type="match status" value="1"/>
</dbReference>
<keyword evidence="1" id="KW-0547">Nucleotide-binding</keyword>
<accession>A8LZB2</accession>
<dbReference type="PATRIC" id="fig|391037.6.peg.355"/>
<dbReference type="GO" id="GO:0003677">
    <property type="term" value="F:DNA binding"/>
    <property type="evidence" value="ECO:0007669"/>
    <property type="project" value="InterPro"/>
</dbReference>
<dbReference type="CDD" id="cd06170">
    <property type="entry name" value="LuxR_C_like"/>
    <property type="match status" value="1"/>
</dbReference>
<dbReference type="PANTHER" id="PTHR16305:SF28">
    <property type="entry name" value="GUANYLATE CYCLASE DOMAIN-CONTAINING PROTEIN"/>
    <property type="match status" value="1"/>
</dbReference>
<dbReference type="SMART" id="SM00421">
    <property type="entry name" value="HTH_LUXR"/>
    <property type="match status" value="1"/>
</dbReference>
<dbReference type="Gene3D" id="3.40.50.300">
    <property type="entry name" value="P-loop containing nucleotide triphosphate hydrolases"/>
    <property type="match status" value="1"/>
</dbReference>
<dbReference type="SUPFAM" id="SSF48452">
    <property type="entry name" value="TPR-like"/>
    <property type="match status" value="1"/>
</dbReference>
<reference evidence="4" key="1">
    <citation type="submission" date="2007-10" db="EMBL/GenBank/DDBJ databases">
        <title>Complete sequence of Salinispora arenicola CNS-205.</title>
        <authorList>
            <consortium name="US DOE Joint Genome Institute"/>
            <person name="Copeland A."/>
            <person name="Lucas S."/>
            <person name="Lapidus A."/>
            <person name="Barry K."/>
            <person name="Glavina del Rio T."/>
            <person name="Dalin E."/>
            <person name="Tice H."/>
            <person name="Pitluck S."/>
            <person name="Foster B."/>
            <person name="Schmutz J."/>
            <person name="Larimer F."/>
            <person name="Land M."/>
            <person name="Hauser L."/>
            <person name="Kyrpides N."/>
            <person name="Ivanova N."/>
            <person name="Jensen P.R."/>
            <person name="Moore B.S."/>
            <person name="Penn K."/>
            <person name="Jenkins C."/>
            <person name="Udwary D."/>
            <person name="Xiang L."/>
            <person name="Gontang E."/>
            <person name="Richardson P."/>
        </authorList>
    </citation>
    <scope>NUCLEOTIDE SEQUENCE [LARGE SCALE GENOMIC DNA]</scope>
    <source>
        <strain evidence="4">CNS-205</strain>
    </source>
</reference>
<dbReference type="InterPro" id="IPR016032">
    <property type="entry name" value="Sig_transdc_resp-reg_C-effctor"/>
</dbReference>
<name>A8LZB2_SALAI</name>
<evidence type="ECO:0000256" key="2">
    <source>
        <dbReference type="ARBA" id="ARBA00022840"/>
    </source>
</evidence>
<dbReference type="PROSITE" id="PS50043">
    <property type="entry name" value="HTH_LUXR_2"/>
    <property type="match status" value="1"/>
</dbReference>
<evidence type="ECO:0000313" key="4">
    <source>
        <dbReference type="EMBL" id="ABV96278.1"/>
    </source>
</evidence>
<dbReference type="InterPro" id="IPR041664">
    <property type="entry name" value="AAA_16"/>
</dbReference>
<protein>
    <submittedName>
        <fullName evidence="4">Transcriptional regulator, LuxR family</fullName>
    </submittedName>
</protein>
<dbReference type="KEGG" id="saq:Sare_0348"/>
<dbReference type="PRINTS" id="PR00038">
    <property type="entry name" value="HTHLUXR"/>
</dbReference>
<dbReference type="PANTHER" id="PTHR16305">
    <property type="entry name" value="TESTICULAR SOLUBLE ADENYLYL CYCLASE"/>
    <property type="match status" value="1"/>
</dbReference>
<gene>
    <name evidence="4" type="ordered locus">Sare_0348</name>
</gene>
<organism evidence="4">
    <name type="scientific">Salinispora arenicola (strain CNS-205)</name>
    <dbReference type="NCBI Taxonomy" id="391037"/>
    <lineage>
        <taxon>Bacteria</taxon>
        <taxon>Bacillati</taxon>
        <taxon>Actinomycetota</taxon>
        <taxon>Actinomycetes</taxon>
        <taxon>Micromonosporales</taxon>
        <taxon>Micromonosporaceae</taxon>
        <taxon>Salinispora</taxon>
    </lineage>
</organism>
<dbReference type="GO" id="GO:0004016">
    <property type="term" value="F:adenylate cyclase activity"/>
    <property type="evidence" value="ECO:0007669"/>
    <property type="project" value="TreeGrafter"/>
</dbReference>
<dbReference type="EMBL" id="CP000850">
    <property type="protein sequence ID" value="ABV96278.1"/>
    <property type="molecule type" value="Genomic_DNA"/>
</dbReference>
<dbReference type="InterPro" id="IPR036388">
    <property type="entry name" value="WH-like_DNA-bd_sf"/>
</dbReference>
<sequence>MRHLSASLVGRDNVLQDLAGVLTAARTGRGTAVFLAGESGIGKSRLTAAITELAYTSGMSLMRGRASAIGPTPPFRPLTEAVLSHLRVDPVEPAKLGPYGPILGRLVPEWSLPESSRDDESLVVLAEAVLRLTGLVGRDRGCLLSLDDLHDADPETLAVLEYLVDNVELQPMMLLGALRDEGPAMSMVRAAARRGACQLIDLDRLSRAELAQLAGACLDVEPDLVPASAVDLLWAGSSGNPLVAEELISTMVDEGILVGDEHGWQVSGYPEASMSAGLACPLSRRVAQLGARARELLSVAAVFGQQFPLNVIQHVTGLADRDLLGLLQNDVAGRLVAPDEQAADWYAFHHQLSREAVLAQLDRDEHARLAGALATAVEAIHPGLPREWCEAAARLRVDAGDRATAGTLFTEAGRRALALGAANSAVAVLDRALEYLPHDDVATRAGTLELLLQALAEAGLVERALASVSELDQAGGLGPRRRAALHTRLAWAATIAGRTEDGLAQVETARALLGSEGSAEDLAPIDVVAAHLLLDAAGPDQLAAAERLARQAAEVAESAPLPVVACQAWQLVGGLARHRDPQEATSFLERARTLAVRHGLPICEIHTLIRLGNDDALRVGDLTRLERARAQATQMGAVTAQYQAEASIALHTVLHGDLAAAASLTDQVLAATTRLKLLETTQYVLLTRAVLAGHRGDRHQMEAELAGFEQWGGDLTLHAPRAYGLAAAFCALLEEDLPRARADLARAVAAEEHGSSVYFLSGRHGLHVLLQALAGQAEWPDLEAVAVNPASTLRWDRQFTFFAHAVLHGRSGHHDRAAKAMTDALAAGEPYETSRHLGLRLVSEAALTDGWGEPVSWLRIAEDHFHRTDVPAVAGACRALLRRAGATVRQRRDGAQGIPNELRSAGVTVREYEVLGLVVKRLGNREIANRLHLSPRTVERHVHSLMTKTGLPNRIALAEFGAEFVDSPHAATSGD</sequence>
<proteinExistence type="predicted"/>
<dbReference type="SUPFAM" id="SSF46894">
    <property type="entry name" value="C-terminal effector domain of the bipartite response regulators"/>
    <property type="match status" value="1"/>
</dbReference>
<dbReference type="eggNOG" id="COG2909">
    <property type="taxonomic scope" value="Bacteria"/>
</dbReference>
<dbReference type="GO" id="GO:0005737">
    <property type="term" value="C:cytoplasm"/>
    <property type="evidence" value="ECO:0007669"/>
    <property type="project" value="TreeGrafter"/>
</dbReference>
<dbReference type="InterPro" id="IPR011990">
    <property type="entry name" value="TPR-like_helical_dom_sf"/>
</dbReference>
<dbReference type="HOGENOM" id="CLU_306675_0_0_11"/>
<dbReference type="OrthoDB" id="5378762at2"/>
<dbReference type="InterPro" id="IPR000792">
    <property type="entry name" value="Tscrpt_reg_LuxR_C"/>
</dbReference>
<feature type="domain" description="HTH luxR-type" evidence="3">
    <location>
        <begin position="900"/>
        <end position="965"/>
    </location>
</feature>
<dbReference type="Pfam" id="PF00196">
    <property type="entry name" value="GerE"/>
    <property type="match status" value="1"/>
</dbReference>
<dbReference type="Gene3D" id="1.10.10.10">
    <property type="entry name" value="Winged helix-like DNA-binding domain superfamily/Winged helix DNA-binding domain"/>
    <property type="match status" value="1"/>
</dbReference>
<dbReference type="SUPFAM" id="SSF52540">
    <property type="entry name" value="P-loop containing nucleoside triphosphate hydrolases"/>
    <property type="match status" value="1"/>
</dbReference>
<dbReference type="InterPro" id="IPR027417">
    <property type="entry name" value="P-loop_NTPase"/>
</dbReference>
<evidence type="ECO:0000259" key="3">
    <source>
        <dbReference type="PROSITE" id="PS50043"/>
    </source>
</evidence>